<dbReference type="Gene3D" id="1.20.120.1490">
    <property type="match status" value="1"/>
</dbReference>
<protein>
    <submittedName>
        <fullName evidence="2">Genome sequencing data, contig C248</fullName>
    </submittedName>
</protein>
<evidence type="ECO:0000256" key="1">
    <source>
        <dbReference type="SAM" id="Coils"/>
    </source>
</evidence>
<organism evidence="2">
    <name type="scientific">Microcystis aeruginosa (strain PCC 7806)</name>
    <dbReference type="NCBI Taxonomy" id="267872"/>
    <lineage>
        <taxon>Bacteria</taxon>
        <taxon>Bacillati</taxon>
        <taxon>Cyanobacteriota</taxon>
        <taxon>Cyanophyceae</taxon>
        <taxon>Oscillatoriophycideae</taxon>
        <taxon>Chroococcales</taxon>
        <taxon>Microcystaceae</taxon>
        <taxon>Microcystis</taxon>
    </lineage>
</organism>
<dbReference type="GO" id="GO:0042597">
    <property type="term" value="C:periplasmic space"/>
    <property type="evidence" value="ECO:0007669"/>
    <property type="project" value="InterPro"/>
</dbReference>
<reference evidence="2" key="1">
    <citation type="submission" date="2007-08" db="EMBL/GenBank/DDBJ databases">
        <authorList>
            <person name="Frangeul L."/>
        </authorList>
    </citation>
    <scope>NUCLEOTIDE SEQUENCE</scope>
    <source>
        <strain evidence="2">PCC 7806</strain>
    </source>
</reference>
<sequence>MWRSIMSLSTLFILGTTMALTLAANLVPTVTVLSYPQDRLFIAQTSSPQRPENRPRRINNSRERLIEQLNLTDEQKSKVAAIRQKYQEKTKQLRETLRSNEQELNSLLSNNASDRDIRAKHQQISRNRQEMSNLQFESFLEIRQVLTPAQRQEFSQLMQERRANSRNRGRQ</sequence>
<evidence type="ECO:0000313" key="2">
    <source>
        <dbReference type="EMBL" id="CAO88797.1"/>
    </source>
</evidence>
<dbReference type="CDD" id="cd09916">
    <property type="entry name" value="CpxP_like"/>
    <property type="match status" value="1"/>
</dbReference>
<name>A8YA92_MICA7</name>
<dbReference type="EMBL" id="AM778878">
    <property type="protein sequence ID" value="CAO88797.1"/>
    <property type="molecule type" value="Genomic_DNA"/>
</dbReference>
<keyword evidence="1" id="KW-0175">Coiled coil</keyword>
<accession>A8YA92</accession>
<dbReference type="InterPro" id="IPR012899">
    <property type="entry name" value="LTXXQ"/>
</dbReference>
<gene>
    <name evidence="2" type="ORF">IPF_394</name>
</gene>
<proteinExistence type="predicted"/>
<dbReference type="Pfam" id="PF07813">
    <property type="entry name" value="LTXXQ"/>
    <property type="match status" value="1"/>
</dbReference>
<dbReference type="AlphaFoldDB" id="A8YA92"/>
<feature type="coiled-coil region" evidence="1">
    <location>
        <begin position="83"/>
        <end position="110"/>
    </location>
</feature>